<proteinExistence type="predicted"/>
<dbReference type="OrthoDB" id="193829at2"/>
<dbReference type="AlphaFoldDB" id="A0A556QQI3"/>
<accession>A0A556QQI3</accession>
<organism evidence="2 3">
    <name type="scientific">Rariglobus hedericola</name>
    <dbReference type="NCBI Taxonomy" id="2597822"/>
    <lineage>
        <taxon>Bacteria</taxon>
        <taxon>Pseudomonadati</taxon>
        <taxon>Verrucomicrobiota</taxon>
        <taxon>Opitutia</taxon>
        <taxon>Opitutales</taxon>
        <taxon>Opitutaceae</taxon>
        <taxon>Rariglobus</taxon>
    </lineage>
</organism>
<evidence type="ECO:0000313" key="3">
    <source>
        <dbReference type="Proteomes" id="UP000315648"/>
    </source>
</evidence>
<dbReference type="Gene3D" id="1.25.40.10">
    <property type="entry name" value="Tetratricopeptide repeat domain"/>
    <property type="match status" value="1"/>
</dbReference>
<reference evidence="2 3" key="1">
    <citation type="submission" date="2019-07" db="EMBL/GenBank/DDBJ databases">
        <title>Description of 53C-WASEF.</title>
        <authorList>
            <person name="Pitt A."/>
            <person name="Hahn M.W."/>
        </authorList>
    </citation>
    <scope>NUCLEOTIDE SEQUENCE [LARGE SCALE GENOMIC DNA]</scope>
    <source>
        <strain evidence="2 3">53C-WASEF</strain>
    </source>
</reference>
<evidence type="ECO:0000313" key="2">
    <source>
        <dbReference type="EMBL" id="TSJ78907.1"/>
    </source>
</evidence>
<sequence>MSDWKPELDAIVGARHSGRADHVPDLLRKMDARFPNVAEINYQLAWTLDTAGKPADALPHYEKAVALGLEPNEHANALIGLATTLRTLGKPARAADVLRSGQLQFPDNREFDVFLSLALHDLGDHAEALRLALLALCDTSEDPGLTAHQRAIRYAAGRL</sequence>
<dbReference type="RefSeq" id="WP_144229248.1">
    <property type="nucleotide sequence ID" value="NZ_CBCRVV010000019.1"/>
</dbReference>
<keyword evidence="3" id="KW-1185">Reference proteome</keyword>
<feature type="domain" description="Tetratrico peptide repeat group 5" evidence="1">
    <location>
        <begin position="41"/>
        <end position="153"/>
    </location>
</feature>
<comment type="caution">
    <text evidence="2">The sequence shown here is derived from an EMBL/GenBank/DDBJ whole genome shotgun (WGS) entry which is preliminary data.</text>
</comment>
<protein>
    <submittedName>
        <fullName evidence="2">Tetratricopeptide repeat protein</fullName>
    </submittedName>
</protein>
<dbReference type="InterPro" id="IPR041656">
    <property type="entry name" value="TPR_5"/>
</dbReference>
<gene>
    <name evidence="2" type="ORF">FPL22_06275</name>
</gene>
<dbReference type="Proteomes" id="UP000315648">
    <property type="component" value="Unassembled WGS sequence"/>
</dbReference>
<dbReference type="EMBL" id="VMBG01000001">
    <property type="protein sequence ID" value="TSJ78907.1"/>
    <property type="molecule type" value="Genomic_DNA"/>
</dbReference>
<name>A0A556QQI3_9BACT</name>
<dbReference type="Pfam" id="PF12688">
    <property type="entry name" value="TPR_5"/>
    <property type="match status" value="1"/>
</dbReference>
<dbReference type="SUPFAM" id="SSF48452">
    <property type="entry name" value="TPR-like"/>
    <property type="match status" value="1"/>
</dbReference>
<evidence type="ECO:0000259" key="1">
    <source>
        <dbReference type="Pfam" id="PF12688"/>
    </source>
</evidence>
<dbReference type="InterPro" id="IPR011990">
    <property type="entry name" value="TPR-like_helical_dom_sf"/>
</dbReference>